<sequence length="244" mass="28180">MKIRFSELNYYFLTCKNEKRKAHINEEFRDYKLTEVTPVSINIGIGKEQSGSTGFSRMMDIATVNQDRTKPFQPFMLIEDDIKKYRDFPEEIDIPDDADLLYTGLSCWGMTDAEAGSPGTVCCSEVDGYPDIVRVKNMLSTHGFMVCSVMGLITLQKCMCEDFYRNRGYDMALAHVQPYINAYAMRVPLVYQYEPMGGQEVATKFEITKDTQYGHFVRELPKHWVNTTNMAARTKYIKTMNIHR</sequence>
<dbReference type="EMBL" id="MN738834">
    <property type="protein sequence ID" value="QHT38775.1"/>
    <property type="molecule type" value="Genomic_DNA"/>
</dbReference>
<reference evidence="1" key="1">
    <citation type="journal article" date="2020" name="Nature">
        <title>Giant virus diversity and host interactions through global metagenomics.</title>
        <authorList>
            <person name="Schulz F."/>
            <person name="Roux S."/>
            <person name="Paez-Espino D."/>
            <person name="Jungbluth S."/>
            <person name="Walsh D.A."/>
            <person name="Denef V.J."/>
            <person name="McMahon K.D."/>
            <person name="Konstantinidis K.T."/>
            <person name="Eloe-Fadrosh E.A."/>
            <person name="Kyrpides N.C."/>
            <person name="Woyke T."/>
        </authorList>
    </citation>
    <scope>NUCLEOTIDE SEQUENCE</scope>
    <source>
        <strain evidence="1">GVMAG-S-ERX556106-38</strain>
    </source>
</reference>
<dbReference type="AlphaFoldDB" id="A0A6C0FJ92"/>
<proteinExistence type="predicted"/>
<accession>A0A6C0FJ92</accession>
<protein>
    <submittedName>
        <fullName evidence="1">Uncharacterized protein</fullName>
    </submittedName>
</protein>
<organism evidence="1">
    <name type="scientific">viral metagenome</name>
    <dbReference type="NCBI Taxonomy" id="1070528"/>
    <lineage>
        <taxon>unclassified sequences</taxon>
        <taxon>metagenomes</taxon>
        <taxon>organismal metagenomes</taxon>
    </lineage>
</organism>
<name>A0A6C0FJ92_9ZZZZ</name>
<evidence type="ECO:0000313" key="1">
    <source>
        <dbReference type="EMBL" id="QHT38775.1"/>
    </source>
</evidence>